<dbReference type="EMBL" id="JBHSIS010000024">
    <property type="protein sequence ID" value="MFC4858682.1"/>
    <property type="molecule type" value="Genomic_DNA"/>
</dbReference>
<keyword evidence="2" id="KW-1185">Reference proteome</keyword>
<evidence type="ECO:0008006" key="3">
    <source>
        <dbReference type="Google" id="ProtNLM"/>
    </source>
</evidence>
<dbReference type="InterPro" id="IPR009003">
    <property type="entry name" value="Peptidase_S1_PA"/>
</dbReference>
<dbReference type="Proteomes" id="UP001595859">
    <property type="component" value="Unassembled WGS sequence"/>
</dbReference>
<name>A0ABV9SAC0_9PSEU</name>
<dbReference type="RefSeq" id="WP_378061305.1">
    <property type="nucleotide sequence ID" value="NZ_JBHSIS010000024.1"/>
</dbReference>
<proteinExistence type="predicted"/>
<gene>
    <name evidence="1" type="ORF">ACFPCV_34730</name>
</gene>
<accession>A0ABV9SAC0</accession>
<sequence length="590" mass="63500">MVASSLDDAVLVVTDGEGHVLGSCFRAPILDSDRTGTYLVTTAHGLAVDARRGNTVLVVDRAGRCHQADVVLCPTSAPDVGLLYVGRHLGEPLDCVSPAPSGAVVIRGAMSGLDTRIGSLRGWHTGLESLTGEQMMAVTIHDLGFLEPSASADHVGSLAYAGLRGMSGAPVCDADTREAHAYGMVVRRNIGGIANRVYAVPIDTVRRYLARAGYALRVTRRLDNSSQPESLLVGRLMTRLLGSPGGLHDLWEVASGLFYSGVPVDATFLAAIRQPEQFGLDTLRVAELEFLLARLLFKRGDQRDGLALLRKARALAGRSATADHRGLAALIDLRMALHVARELSPARRRSVLELCVGTYEQAPGYSDDEQAYEVASAIGSEASQLAADTGFVRADAAARRHFSTLLTKHTGLLTGYPRLLRDKQEVVNLALSAVDIMWGTDDRAERAERLTELAARGKLAAIQRGNKIFYTQMLLADAIAAQLNGRPRRAYALTCLVGAIMASSDLRLSHEGVPSYLSYLDENDRTTANLLRTAYAVDLPDARSVLLASELPPSADRSALDAALAWCQSIEINARNISDIFELETLIRDL</sequence>
<evidence type="ECO:0000313" key="1">
    <source>
        <dbReference type="EMBL" id="MFC4858682.1"/>
    </source>
</evidence>
<organism evidence="1 2">
    <name type="scientific">Actinophytocola glycyrrhizae</name>
    <dbReference type="NCBI Taxonomy" id="2044873"/>
    <lineage>
        <taxon>Bacteria</taxon>
        <taxon>Bacillati</taxon>
        <taxon>Actinomycetota</taxon>
        <taxon>Actinomycetes</taxon>
        <taxon>Pseudonocardiales</taxon>
        <taxon>Pseudonocardiaceae</taxon>
    </lineage>
</organism>
<reference evidence="2" key="1">
    <citation type="journal article" date="2019" name="Int. J. Syst. Evol. Microbiol.">
        <title>The Global Catalogue of Microorganisms (GCM) 10K type strain sequencing project: providing services to taxonomists for standard genome sequencing and annotation.</title>
        <authorList>
            <consortium name="The Broad Institute Genomics Platform"/>
            <consortium name="The Broad Institute Genome Sequencing Center for Infectious Disease"/>
            <person name="Wu L."/>
            <person name="Ma J."/>
        </authorList>
    </citation>
    <scope>NUCLEOTIDE SEQUENCE [LARGE SCALE GENOMIC DNA]</scope>
    <source>
        <strain evidence="2">ZS-22-S1</strain>
    </source>
</reference>
<comment type="caution">
    <text evidence="1">The sequence shown here is derived from an EMBL/GenBank/DDBJ whole genome shotgun (WGS) entry which is preliminary data.</text>
</comment>
<protein>
    <recommendedName>
        <fullName evidence="3">Trypsin-like peptidase</fullName>
    </recommendedName>
</protein>
<evidence type="ECO:0000313" key="2">
    <source>
        <dbReference type="Proteomes" id="UP001595859"/>
    </source>
</evidence>
<dbReference type="SUPFAM" id="SSF50494">
    <property type="entry name" value="Trypsin-like serine proteases"/>
    <property type="match status" value="1"/>
</dbReference>